<comment type="caution">
    <text evidence="11">The sequence shown here is derived from an EMBL/GenBank/DDBJ whole genome shotgun (WGS) entry which is preliminary data.</text>
</comment>
<keyword evidence="7" id="KW-0762">Sugar transport</keyword>
<evidence type="ECO:0000313" key="12">
    <source>
        <dbReference type="Proteomes" id="UP000072520"/>
    </source>
</evidence>
<dbReference type="GO" id="GO:0015774">
    <property type="term" value="P:polysaccharide transport"/>
    <property type="evidence" value="ECO:0007669"/>
    <property type="project" value="UniProtKB-KW"/>
</dbReference>
<proteinExistence type="inferred from homology"/>
<dbReference type="GO" id="GO:0140359">
    <property type="term" value="F:ABC-type transporter activity"/>
    <property type="evidence" value="ECO:0007669"/>
    <property type="project" value="InterPro"/>
</dbReference>
<evidence type="ECO:0000313" key="11">
    <source>
        <dbReference type="EMBL" id="KTS96122.1"/>
    </source>
</evidence>
<keyword evidence="4" id="KW-1003">Cell membrane</keyword>
<dbReference type="PANTHER" id="PTHR30413:SF10">
    <property type="entry name" value="CAPSULE POLYSACCHARIDE EXPORT INNER-MEMBRANE PROTEIN CTRC"/>
    <property type="match status" value="1"/>
</dbReference>
<evidence type="ECO:0000256" key="3">
    <source>
        <dbReference type="ARBA" id="ARBA00022448"/>
    </source>
</evidence>
<dbReference type="PANTHER" id="PTHR30413">
    <property type="entry name" value="INNER MEMBRANE TRANSPORT PERMEASE"/>
    <property type="match status" value="1"/>
</dbReference>
<dbReference type="Pfam" id="PF01061">
    <property type="entry name" value="ABC2_membrane"/>
    <property type="match status" value="1"/>
</dbReference>
<reference evidence="11 12" key="1">
    <citation type="journal article" date="2016" name="Front. Microbiol.">
        <title>Genomic Resource of Rice Seed Associated Bacteria.</title>
        <authorList>
            <person name="Midha S."/>
            <person name="Bansal K."/>
            <person name="Sharma S."/>
            <person name="Kumar N."/>
            <person name="Patil P.P."/>
            <person name="Chaudhry V."/>
            <person name="Patil P.B."/>
        </authorList>
    </citation>
    <scope>NUCLEOTIDE SEQUENCE [LARGE SCALE GENOMIC DNA]</scope>
    <source>
        <strain evidence="11 12">RSA13</strain>
    </source>
</reference>
<keyword evidence="6 9" id="KW-1133">Transmembrane helix</keyword>
<evidence type="ECO:0000256" key="7">
    <source>
        <dbReference type="ARBA" id="ARBA00023047"/>
    </source>
</evidence>
<sequence>MLLDLIEAIRRPQLWLILSWYDIKQRYKRSTLGPLWVTISTGVLVGMLSLLWSTLFKLDVKDYLPFFCIGQVIWTYISMQLTESCNAFVQFDYIIRQTKVSFNSLVLRVLSRNVIIFFHNFIIILFVITFVGPGWSLKALEAIPAFLLLSICLFSLSLILSIACTRFRDLLMIVQNVLLVCFYFTPIMWKKEQLHGNLLYLIDFNPLVHFFSIIRDPMLGKTPQTSSLIISIGITAVMVILSQLLLVRAKNRIAYWL</sequence>
<comment type="similarity">
    <text evidence="2">Belongs to the ABC-2 integral membrane protein family.</text>
</comment>
<organism evidence="11 12">
    <name type="scientific">Pantoea stewartii</name>
    <dbReference type="NCBI Taxonomy" id="66269"/>
    <lineage>
        <taxon>Bacteria</taxon>
        <taxon>Pseudomonadati</taxon>
        <taxon>Pseudomonadota</taxon>
        <taxon>Gammaproteobacteria</taxon>
        <taxon>Enterobacterales</taxon>
        <taxon>Erwiniaceae</taxon>
        <taxon>Pantoea</taxon>
    </lineage>
</organism>
<feature type="transmembrane region" description="Helical" evidence="9">
    <location>
        <begin position="32"/>
        <end position="52"/>
    </location>
</feature>
<dbReference type="AlphaFoldDB" id="A0AB34VE75"/>
<dbReference type="GO" id="GO:0015920">
    <property type="term" value="P:lipopolysaccharide transport"/>
    <property type="evidence" value="ECO:0007669"/>
    <property type="project" value="TreeGrafter"/>
</dbReference>
<dbReference type="GO" id="GO:0005886">
    <property type="term" value="C:plasma membrane"/>
    <property type="evidence" value="ECO:0007669"/>
    <property type="project" value="UniProtKB-SubCell"/>
</dbReference>
<feature type="transmembrane region" description="Helical" evidence="9">
    <location>
        <begin position="228"/>
        <end position="247"/>
    </location>
</feature>
<protein>
    <submittedName>
        <fullName evidence="11">Permease</fullName>
    </submittedName>
</protein>
<feature type="transmembrane region" description="Helical" evidence="9">
    <location>
        <begin position="110"/>
        <end position="131"/>
    </location>
</feature>
<evidence type="ECO:0000256" key="4">
    <source>
        <dbReference type="ARBA" id="ARBA00022475"/>
    </source>
</evidence>
<gene>
    <name evidence="11" type="ORF">RSA13_14850</name>
</gene>
<dbReference type="Proteomes" id="UP000072520">
    <property type="component" value="Unassembled WGS sequence"/>
</dbReference>
<evidence type="ECO:0000256" key="5">
    <source>
        <dbReference type="ARBA" id="ARBA00022692"/>
    </source>
</evidence>
<evidence type="ECO:0000256" key="8">
    <source>
        <dbReference type="ARBA" id="ARBA00023136"/>
    </source>
</evidence>
<accession>A0AB34VE75</accession>
<feature type="domain" description="ABC-2 type transporter transmembrane" evidence="10">
    <location>
        <begin position="14"/>
        <end position="218"/>
    </location>
</feature>
<name>A0AB34VE75_9GAMM</name>
<dbReference type="InterPro" id="IPR013525">
    <property type="entry name" value="ABC2_TM"/>
</dbReference>
<keyword evidence="5 9" id="KW-0812">Transmembrane</keyword>
<feature type="transmembrane region" description="Helical" evidence="9">
    <location>
        <begin position="143"/>
        <end position="163"/>
    </location>
</feature>
<evidence type="ECO:0000259" key="10">
    <source>
        <dbReference type="Pfam" id="PF01061"/>
    </source>
</evidence>
<feature type="transmembrane region" description="Helical" evidence="9">
    <location>
        <begin position="170"/>
        <end position="189"/>
    </location>
</feature>
<keyword evidence="8 9" id="KW-0472">Membrane</keyword>
<dbReference type="EMBL" id="LDSI01000020">
    <property type="protein sequence ID" value="KTS96122.1"/>
    <property type="molecule type" value="Genomic_DNA"/>
</dbReference>
<keyword evidence="3" id="KW-0813">Transport</keyword>
<evidence type="ECO:0000256" key="6">
    <source>
        <dbReference type="ARBA" id="ARBA00022989"/>
    </source>
</evidence>
<keyword evidence="7" id="KW-0625">Polysaccharide transport</keyword>
<evidence type="ECO:0000256" key="2">
    <source>
        <dbReference type="ARBA" id="ARBA00007783"/>
    </source>
</evidence>
<feature type="transmembrane region" description="Helical" evidence="9">
    <location>
        <begin position="64"/>
        <end position="89"/>
    </location>
</feature>
<comment type="subcellular location">
    <subcellularLocation>
        <location evidence="1">Cell membrane</location>
        <topology evidence="1">Multi-pass membrane protein</topology>
    </subcellularLocation>
</comment>
<evidence type="ECO:0000256" key="1">
    <source>
        <dbReference type="ARBA" id="ARBA00004651"/>
    </source>
</evidence>
<dbReference type="RefSeq" id="WP_058708404.1">
    <property type="nucleotide sequence ID" value="NZ_LDSI01000020.1"/>
</dbReference>
<evidence type="ECO:0000256" key="9">
    <source>
        <dbReference type="SAM" id="Phobius"/>
    </source>
</evidence>